<proteinExistence type="predicted"/>
<dbReference type="Proteomes" id="UP000219573">
    <property type="component" value="Unassembled WGS sequence"/>
</dbReference>
<keyword evidence="2" id="KW-1185">Reference proteome</keyword>
<evidence type="ECO:0000313" key="2">
    <source>
        <dbReference type="Proteomes" id="UP000219573"/>
    </source>
</evidence>
<name>A0A285GUB1_9FIRM</name>
<evidence type="ECO:0000313" key="1">
    <source>
        <dbReference type="EMBL" id="SNY26863.1"/>
    </source>
</evidence>
<organism evidence="1 2">
    <name type="scientific">Orenia metallireducens</name>
    <dbReference type="NCBI Taxonomy" id="1413210"/>
    <lineage>
        <taxon>Bacteria</taxon>
        <taxon>Bacillati</taxon>
        <taxon>Bacillota</taxon>
        <taxon>Clostridia</taxon>
        <taxon>Halanaerobiales</taxon>
        <taxon>Halobacteroidaceae</taxon>
        <taxon>Orenia</taxon>
    </lineage>
</organism>
<dbReference type="Pfam" id="PF19611">
    <property type="entry name" value="DUF6116"/>
    <property type="match status" value="1"/>
</dbReference>
<sequence>MMIVIFLIILIVYYALPKYLQFVVFLVNLFLPDIIPFVDELLMGLALIPRD</sequence>
<dbReference type="InterPro" id="IPR046119">
    <property type="entry name" value="DUF6116"/>
</dbReference>
<dbReference type="AlphaFoldDB" id="A0A285GUB1"/>
<accession>A0A285GUB1</accession>
<reference evidence="2" key="1">
    <citation type="submission" date="2017-09" db="EMBL/GenBank/DDBJ databases">
        <authorList>
            <person name="Varghese N."/>
            <person name="Submissions S."/>
        </authorList>
    </citation>
    <scope>NUCLEOTIDE SEQUENCE [LARGE SCALE GENOMIC DNA]</scope>
    <source>
        <strain evidence="2">MSL47</strain>
    </source>
</reference>
<protein>
    <submittedName>
        <fullName evidence="1">Uncharacterized protein</fullName>
    </submittedName>
</protein>
<gene>
    <name evidence="1" type="ORF">SAMN06265827_11064</name>
</gene>
<dbReference type="EMBL" id="OBDZ01000010">
    <property type="protein sequence ID" value="SNY26863.1"/>
    <property type="molecule type" value="Genomic_DNA"/>
</dbReference>